<dbReference type="GeneTree" id="ENSGT00940000162485"/>
<keyword evidence="8" id="KW-1185">Reference proteome</keyword>
<proteinExistence type="predicted"/>
<dbReference type="Gene3D" id="1.20.1250.20">
    <property type="entry name" value="MFS general substrate transporter like domains"/>
    <property type="match status" value="1"/>
</dbReference>
<dbReference type="VEuPathDB" id="HostDB:ENSMMUG00000022594"/>
<feature type="region of interest" description="Disordered" evidence="5">
    <location>
        <begin position="536"/>
        <end position="564"/>
    </location>
</feature>
<feature type="transmembrane region" description="Helical" evidence="6">
    <location>
        <begin position="175"/>
        <end position="196"/>
    </location>
</feature>
<evidence type="ECO:0000256" key="3">
    <source>
        <dbReference type="ARBA" id="ARBA00022989"/>
    </source>
</evidence>
<reference evidence="7" key="4">
    <citation type="submission" date="2025-09" db="UniProtKB">
        <authorList>
            <consortium name="Ensembl"/>
        </authorList>
    </citation>
    <scope>IDENTIFICATION</scope>
    <source>
        <strain evidence="7">17573</strain>
    </source>
</reference>
<feature type="compositionally biased region" description="Low complexity" evidence="5">
    <location>
        <begin position="443"/>
        <end position="453"/>
    </location>
</feature>
<feature type="transmembrane region" description="Helical" evidence="6">
    <location>
        <begin position="260"/>
        <end position="280"/>
    </location>
</feature>
<dbReference type="AlphaFoldDB" id="F6Z7U8"/>
<dbReference type="InterPro" id="IPR036259">
    <property type="entry name" value="MFS_trans_sf"/>
</dbReference>
<gene>
    <name evidence="7 9" type="primary">SLC22A12</name>
</gene>
<dbReference type="ExpressionAtlas" id="F6Z7U8">
    <property type="expression patterns" value="baseline"/>
</dbReference>
<dbReference type="SUPFAM" id="SSF103473">
    <property type="entry name" value="MFS general substrate transporter"/>
    <property type="match status" value="1"/>
</dbReference>
<organism evidence="7 8">
    <name type="scientific">Macaca mulatta</name>
    <name type="common">Rhesus macaque</name>
    <dbReference type="NCBI Taxonomy" id="9544"/>
    <lineage>
        <taxon>Eukaryota</taxon>
        <taxon>Metazoa</taxon>
        <taxon>Chordata</taxon>
        <taxon>Craniata</taxon>
        <taxon>Vertebrata</taxon>
        <taxon>Euteleostomi</taxon>
        <taxon>Mammalia</taxon>
        <taxon>Eutheria</taxon>
        <taxon>Euarchontoglires</taxon>
        <taxon>Primates</taxon>
        <taxon>Haplorrhini</taxon>
        <taxon>Catarrhini</taxon>
        <taxon>Cercopithecidae</taxon>
        <taxon>Cercopithecinae</taxon>
        <taxon>Macaca</taxon>
    </lineage>
</organism>
<evidence type="ECO:0000256" key="5">
    <source>
        <dbReference type="SAM" id="MobiDB-lite"/>
    </source>
</evidence>
<feature type="compositionally biased region" description="Basic residues" evidence="5">
    <location>
        <begin position="408"/>
        <end position="417"/>
    </location>
</feature>
<dbReference type="InterPro" id="IPR011701">
    <property type="entry name" value="MFS"/>
</dbReference>
<evidence type="ECO:0000256" key="4">
    <source>
        <dbReference type="ARBA" id="ARBA00023136"/>
    </source>
</evidence>
<evidence type="ECO:0000313" key="9">
    <source>
        <dbReference type="VGNC" id="VGNC:77501"/>
    </source>
</evidence>
<feature type="transmembrane region" description="Helical" evidence="6">
    <location>
        <begin position="202"/>
        <end position="222"/>
    </location>
</feature>
<evidence type="ECO:0000256" key="1">
    <source>
        <dbReference type="ARBA" id="ARBA00004141"/>
    </source>
</evidence>
<dbReference type="InParanoid" id="F6Z7U8"/>
<evidence type="ECO:0000313" key="8">
    <source>
        <dbReference type="Proteomes" id="UP000006718"/>
    </source>
</evidence>
<name>F6Z7U8_MACMU</name>
<protein>
    <submittedName>
        <fullName evidence="7">Solute carrier family 22 member 12</fullName>
    </submittedName>
</protein>
<dbReference type="GO" id="GO:0046415">
    <property type="term" value="P:urate metabolic process"/>
    <property type="evidence" value="ECO:0007669"/>
    <property type="project" value="Ensembl"/>
</dbReference>
<dbReference type="STRING" id="9544.ENSMMUP00000029744"/>
<keyword evidence="4 6" id="KW-0472">Membrane</keyword>
<dbReference type="GO" id="GO:0009410">
    <property type="term" value="P:response to xenobiotic stimulus"/>
    <property type="evidence" value="ECO:0007669"/>
    <property type="project" value="Ensembl"/>
</dbReference>
<dbReference type="PANTHER" id="PTHR24064">
    <property type="entry name" value="SOLUTE CARRIER FAMILY 22 MEMBER"/>
    <property type="match status" value="1"/>
</dbReference>
<feature type="region of interest" description="Disordered" evidence="5">
    <location>
        <begin position="467"/>
        <end position="501"/>
    </location>
</feature>
<dbReference type="Pfam" id="PF07690">
    <property type="entry name" value="MFS_1"/>
    <property type="match status" value="1"/>
</dbReference>
<sequence length="564" mass="60271">MAFSELLDLVGGLGRFQVLQTVALMVSIMWLSTQSMLENFSAAVPSHRCWVPLLDNSTAQAGVPGGLTPKALLAVSIPPGPNQGPHQCRRFRQPQWQILDPNATATSWSEADTEPCVDGWVYDHSIFTSTIVAKWNLVCDSHALKPMAQSIYLAGILVGAAACGPASDRFGRRLVLTWSYLQMAVMGTAAAFAPTFPVYCLFRFLLAFAVAGVMMNTGTLLMEWTAAQARPLVMTLNSLGFSFGHGLTAAVAYGVRDWTLLQLVVSVPFFLCFLYSWWLAESARWLLTTGRLDRGLRELWRVAAINRKGAVRDTLTPEVRLWLHLLRPGPGPAGPGQQHLPAPDVHWCRGHPGQDGRPAAAEPTGPPPHAGRIPVTGRALHSGQHAGAPRNGGCALSPGRAGAGRGGGRLHLHHHLQQRALPHRAQDDRSGLGPDGGPWRSHPGAPGPAAGCPWPLAALAGIRDGAGAEWPGRTASARDPEPAAARHHPRCAEPGSKEGDTWHTGELCPEIHTILASWEACDGTVGGRAFFCPLEKAGGKQSPFPEAQRLSSEVPTLPQGCPSS</sequence>
<dbReference type="GO" id="GO:0016324">
    <property type="term" value="C:apical plasma membrane"/>
    <property type="evidence" value="ECO:0007669"/>
    <property type="project" value="Ensembl"/>
</dbReference>
<dbReference type="Bgee" id="ENSMMUG00000022594">
    <property type="expression patterns" value="Expressed in adult mammalian kidney and 4 other cell types or tissues"/>
</dbReference>
<keyword evidence="2 6" id="KW-0812">Transmembrane</keyword>
<reference evidence="7" key="2">
    <citation type="submission" date="2019-01" db="EMBL/GenBank/DDBJ databases">
        <authorList>
            <person name="Graves T."/>
            <person name="Eichler E.E."/>
            <person name="Wilson R.K."/>
        </authorList>
    </citation>
    <scope>NUCLEOTIDE SEQUENCE [LARGE SCALE GENOMIC DNA]</scope>
    <source>
        <strain evidence="7">17573</strain>
    </source>
</reference>
<dbReference type="GO" id="GO:0015143">
    <property type="term" value="F:urate transmembrane transporter activity"/>
    <property type="evidence" value="ECO:0007669"/>
    <property type="project" value="Ensembl"/>
</dbReference>
<feature type="transmembrane region" description="Helical" evidence="6">
    <location>
        <begin position="234"/>
        <end position="254"/>
    </location>
</feature>
<keyword evidence="3 6" id="KW-1133">Transmembrane helix</keyword>
<feature type="region of interest" description="Disordered" evidence="5">
    <location>
        <begin position="332"/>
        <end position="453"/>
    </location>
</feature>
<dbReference type="VGNC" id="VGNC:77501">
    <property type="gene designation" value="SLC22A12"/>
</dbReference>
<evidence type="ECO:0000313" key="7">
    <source>
        <dbReference type="Ensembl" id="ENSMMUP00000029744.4"/>
    </source>
</evidence>
<dbReference type="Proteomes" id="UP000006718">
    <property type="component" value="Chromosome 14"/>
</dbReference>
<reference evidence="7" key="3">
    <citation type="submission" date="2025-08" db="UniProtKB">
        <authorList>
            <consortium name="Ensembl"/>
        </authorList>
    </citation>
    <scope>IDENTIFICATION</scope>
    <source>
        <strain evidence="7">17573</strain>
    </source>
</reference>
<evidence type="ECO:0000256" key="2">
    <source>
        <dbReference type="ARBA" id="ARBA00022692"/>
    </source>
</evidence>
<dbReference type="Ensembl" id="ENSMMUT00000031792.4">
    <property type="protein sequence ID" value="ENSMMUP00000029744.4"/>
    <property type="gene ID" value="ENSMMUG00000022594.4"/>
</dbReference>
<reference evidence="8" key="1">
    <citation type="journal article" date="2007" name="Science">
        <title>Evolutionary and biomedical insights from the rhesus macaque genome.</title>
        <authorList>
            <person name="Gibbs R.A."/>
            <person name="Rogers J."/>
            <person name="Katze M.G."/>
            <person name="Bumgarner R."/>
            <person name="Weinstock G.M."/>
            <person name="Mardis E.R."/>
            <person name="Remington K.A."/>
            <person name="Strausberg R.L."/>
            <person name="Venter J.C."/>
            <person name="Wilson R.K."/>
            <person name="Batzer M.A."/>
            <person name="Bustamante C.D."/>
            <person name="Eichler E.E."/>
            <person name="Hahn M.W."/>
            <person name="Hardison R.C."/>
            <person name="Makova K.D."/>
            <person name="Miller W."/>
            <person name="Milosavljevic A."/>
            <person name="Palermo R.E."/>
            <person name="Siepel A."/>
            <person name="Sikela J.M."/>
            <person name="Attaway T."/>
            <person name="Bell S."/>
            <person name="Bernard K.E."/>
            <person name="Buhay C.J."/>
            <person name="Chandrabose M.N."/>
            <person name="Dao M."/>
            <person name="Davis C."/>
            <person name="Delehaunty K.D."/>
            <person name="Ding Y."/>
            <person name="Dinh H.H."/>
            <person name="Dugan-Rocha S."/>
            <person name="Fulton L.A."/>
            <person name="Gabisi R.A."/>
            <person name="Garner T.T."/>
            <person name="Godfrey J."/>
            <person name="Hawes A.C."/>
            <person name="Hernandez J."/>
            <person name="Hines S."/>
            <person name="Holder M."/>
            <person name="Hume J."/>
            <person name="Jhangiani S.N."/>
            <person name="Joshi V."/>
            <person name="Khan Z.M."/>
            <person name="Kirkness E.F."/>
            <person name="Cree A."/>
            <person name="Fowler R.G."/>
            <person name="Lee S."/>
            <person name="Lewis L.R."/>
            <person name="Li Z."/>
            <person name="Liu Y.-S."/>
            <person name="Moore S.M."/>
            <person name="Muzny D."/>
            <person name="Nazareth L.V."/>
            <person name="Ngo D.N."/>
            <person name="Okwuonu G.O."/>
            <person name="Pai G."/>
            <person name="Parker D."/>
            <person name="Paul H.A."/>
            <person name="Pfannkoch C."/>
            <person name="Pohl C.S."/>
            <person name="Rogers Y.-H.C."/>
            <person name="Ruiz S.J."/>
            <person name="Sabo A."/>
            <person name="Santibanez J."/>
            <person name="Schneider B.W."/>
            <person name="Smith S.M."/>
            <person name="Sodergren E."/>
            <person name="Svatek A.F."/>
            <person name="Utterback T.R."/>
            <person name="Vattathil S."/>
            <person name="Warren W."/>
            <person name="White C.S."/>
            <person name="Chinwalla A.T."/>
            <person name="Feng Y."/>
            <person name="Halpern A.L."/>
            <person name="Hillier L.W."/>
            <person name="Huang X."/>
            <person name="Minx P."/>
            <person name="Nelson J.O."/>
            <person name="Pepin K.H."/>
            <person name="Qin X."/>
            <person name="Sutton G.G."/>
            <person name="Venter E."/>
            <person name="Walenz B.P."/>
            <person name="Wallis J.W."/>
            <person name="Worley K.C."/>
            <person name="Yang S.-P."/>
            <person name="Jones S.M."/>
            <person name="Marra M.A."/>
            <person name="Rocchi M."/>
            <person name="Schein J.E."/>
            <person name="Baertsch R."/>
            <person name="Clarke L."/>
            <person name="Csuros M."/>
            <person name="Glasscock J."/>
            <person name="Harris R.A."/>
            <person name="Havlak P."/>
            <person name="Jackson A.R."/>
            <person name="Jiang H."/>
            <person name="Liu Y."/>
            <person name="Messina D.N."/>
            <person name="Shen Y."/>
            <person name="Song H.X.-Z."/>
            <person name="Wylie T."/>
            <person name="Zhang L."/>
            <person name="Birney E."/>
            <person name="Han K."/>
            <person name="Konkel M.K."/>
            <person name="Lee J."/>
            <person name="Smit A.F.A."/>
            <person name="Ullmer B."/>
            <person name="Wang H."/>
            <person name="Xing J."/>
            <person name="Burhans R."/>
            <person name="Cheng Z."/>
            <person name="Karro J.E."/>
            <person name="Ma J."/>
            <person name="Raney B."/>
            <person name="She X."/>
            <person name="Cox M.J."/>
            <person name="Demuth J.P."/>
            <person name="Dumas L.J."/>
            <person name="Han S.-G."/>
            <person name="Hopkins J."/>
            <person name="Karimpour-Fard A."/>
            <person name="Kim Y.H."/>
            <person name="Pollack J.R."/>
            <person name="Vinar T."/>
            <person name="Addo-Quaye C."/>
            <person name="Degenhardt J."/>
            <person name="Denby A."/>
            <person name="Hubisz M.J."/>
            <person name="Indap A."/>
            <person name="Kosiol C."/>
            <person name="Lahn B.T."/>
            <person name="Lawson H.A."/>
            <person name="Marklein A."/>
            <person name="Nielsen R."/>
            <person name="Vallender E.J."/>
            <person name="Clark A.G."/>
            <person name="Ferguson B."/>
            <person name="Hernandez R.D."/>
            <person name="Hirani K."/>
            <person name="Kehrer-Sawatzki H."/>
            <person name="Kolb J."/>
            <person name="Patil S."/>
            <person name="Pu L.-L."/>
            <person name="Ren Y."/>
            <person name="Smith D.G."/>
            <person name="Wheeler D.A."/>
            <person name="Schenck I."/>
            <person name="Ball E.V."/>
            <person name="Chen R."/>
            <person name="Cooper D.N."/>
            <person name="Giardine B."/>
            <person name="Hsu F."/>
            <person name="Kent W.J."/>
            <person name="Lesk A."/>
            <person name="Nelson D.L."/>
            <person name="O'brien W.E."/>
            <person name="Pruefer K."/>
            <person name="Stenson P.D."/>
            <person name="Wallace J.C."/>
            <person name="Ke H."/>
            <person name="Liu X.-M."/>
            <person name="Wang P."/>
            <person name="Xiang A.P."/>
            <person name="Yang F."/>
            <person name="Barber G.P."/>
            <person name="Haussler D."/>
            <person name="Karolchik D."/>
            <person name="Kern A.D."/>
            <person name="Kuhn R.M."/>
            <person name="Smith K.E."/>
            <person name="Zwieg A.S."/>
        </authorList>
    </citation>
    <scope>NUCLEOTIDE SEQUENCE [LARGE SCALE GENOMIC DNA]</scope>
    <source>
        <strain evidence="8">17573</strain>
    </source>
</reference>
<dbReference type="FunCoup" id="F6Z7U8">
    <property type="interactions" value="58"/>
</dbReference>
<dbReference type="GO" id="GO:0030165">
    <property type="term" value="F:PDZ domain binding"/>
    <property type="evidence" value="ECO:0007669"/>
    <property type="project" value="Ensembl"/>
</dbReference>
<comment type="subcellular location">
    <subcellularLocation>
        <location evidence="1">Membrane</location>
        <topology evidence="1">Multi-pass membrane protein</topology>
    </subcellularLocation>
</comment>
<evidence type="ECO:0000256" key="6">
    <source>
        <dbReference type="SAM" id="Phobius"/>
    </source>
</evidence>
<dbReference type="eggNOG" id="KOG0255">
    <property type="taxonomic scope" value="Eukaryota"/>
</dbReference>
<accession>F6Z7U8</accession>